<reference evidence="2" key="1">
    <citation type="submission" date="2020-08" db="EMBL/GenBank/DDBJ databases">
        <title>Multicomponent nature underlies the extraordinary mechanical properties of spider dragline silk.</title>
        <authorList>
            <person name="Kono N."/>
            <person name="Nakamura H."/>
            <person name="Mori M."/>
            <person name="Yoshida Y."/>
            <person name="Ohtoshi R."/>
            <person name="Malay A.D."/>
            <person name="Moran D.A.P."/>
            <person name="Tomita M."/>
            <person name="Numata K."/>
            <person name="Arakawa K."/>
        </authorList>
    </citation>
    <scope>NUCLEOTIDE SEQUENCE</scope>
</reference>
<evidence type="ECO:0000313" key="3">
    <source>
        <dbReference type="Proteomes" id="UP000887013"/>
    </source>
</evidence>
<dbReference type="EMBL" id="BMAW01023919">
    <property type="protein sequence ID" value="GFT85308.1"/>
    <property type="molecule type" value="Genomic_DNA"/>
</dbReference>
<sequence length="170" mass="19089">MHSIYWRPRGLRVPDGEAAISPSGATRTSVRPAGPARKGSHPSPELGKGPAREKSRDNGPTRELMRDSAAAQVSVTIPLCAISGWRAEFESPLFHRQQILADWSKPDSRKISSFMGPKTGEKIPTPYFPPFGITACKFSRPRDDRSMENAKVFLLKNYLFQWNHYDTQTF</sequence>
<organism evidence="2 3">
    <name type="scientific">Nephila pilipes</name>
    <name type="common">Giant wood spider</name>
    <name type="synonym">Nephila maculata</name>
    <dbReference type="NCBI Taxonomy" id="299642"/>
    <lineage>
        <taxon>Eukaryota</taxon>
        <taxon>Metazoa</taxon>
        <taxon>Ecdysozoa</taxon>
        <taxon>Arthropoda</taxon>
        <taxon>Chelicerata</taxon>
        <taxon>Arachnida</taxon>
        <taxon>Araneae</taxon>
        <taxon>Araneomorphae</taxon>
        <taxon>Entelegynae</taxon>
        <taxon>Araneoidea</taxon>
        <taxon>Nephilidae</taxon>
        <taxon>Nephila</taxon>
    </lineage>
</organism>
<dbReference type="Proteomes" id="UP000887013">
    <property type="component" value="Unassembled WGS sequence"/>
</dbReference>
<gene>
    <name evidence="2" type="ORF">NPIL_477281</name>
</gene>
<protein>
    <submittedName>
        <fullName evidence="2">Uncharacterized protein</fullName>
    </submittedName>
</protein>
<evidence type="ECO:0000313" key="2">
    <source>
        <dbReference type="EMBL" id="GFT85308.1"/>
    </source>
</evidence>
<comment type="caution">
    <text evidence="2">The sequence shown here is derived from an EMBL/GenBank/DDBJ whole genome shotgun (WGS) entry which is preliminary data.</text>
</comment>
<keyword evidence="3" id="KW-1185">Reference proteome</keyword>
<feature type="region of interest" description="Disordered" evidence="1">
    <location>
        <begin position="15"/>
        <end position="68"/>
    </location>
</feature>
<proteinExistence type="predicted"/>
<accession>A0A8X6PRJ7</accession>
<feature type="compositionally biased region" description="Basic and acidic residues" evidence="1">
    <location>
        <begin position="50"/>
        <end position="66"/>
    </location>
</feature>
<name>A0A8X6PRJ7_NEPPI</name>
<evidence type="ECO:0000256" key="1">
    <source>
        <dbReference type="SAM" id="MobiDB-lite"/>
    </source>
</evidence>
<dbReference type="AlphaFoldDB" id="A0A8X6PRJ7"/>